<dbReference type="FunFam" id="3.30.70.1820:FF:000002">
    <property type="entry name" value="LINE-1 retrotransposable element ORF1 protein"/>
    <property type="match status" value="1"/>
</dbReference>
<feature type="domain" description="L1 transposable element dsRBD-like" evidence="4">
    <location>
        <begin position="226"/>
        <end position="288"/>
    </location>
</feature>
<dbReference type="InterPro" id="IPR035300">
    <property type="entry name" value="L1_dsRBD"/>
</dbReference>
<feature type="region of interest" description="Disordered" evidence="2">
    <location>
        <begin position="1"/>
        <end position="29"/>
    </location>
</feature>
<evidence type="ECO:0000259" key="4">
    <source>
        <dbReference type="Pfam" id="PF17490"/>
    </source>
</evidence>
<dbReference type="Ensembl" id="ENSPLOT00000005122.1">
    <property type="protein sequence ID" value="ENSPLOP00000004641.1"/>
    <property type="gene ID" value="ENSPLOG00000003411.1"/>
</dbReference>
<feature type="compositionally biased region" description="Basic and acidic residues" evidence="2">
    <location>
        <begin position="92"/>
        <end position="118"/>
    </location>
</feature>
<dbReference type="PANTHER" id="PTHR11505">
    <property type="entry name" value="L1 TRANSPOSABLE ELEMENT-RELATED"/>
    <property type="match status" value="1"/>
</dbReference>
<dbReference type="GeneTree" id="ENSGT01150000286982"/>
<evidence type="ECO:0000313" key="5">
    <source>
        <dbReference type="Ensembl" id="ENSPLOP00000004641.1"/>
    </source>
</evidence>
<evidence type="ECO:0000259" key="3">
    <source>
        <dbReference type="Pfam" id="PF02994"/>
    </source>
</evidence>
<dbReference type="InterPro" id="IPR042566">
    <property type="entry name" value="L1_C"/>
</dbReference>
<dbReference type="Pfam" id="PF02994">
    <property type="entry name" value="Transposase_22"/>
    <property type="match status" value="1"/>
</dbReference>
<dbReference type="Proteomes" id="UP000694399">
    <property type="component" value="Chromosome A3"/>
</dbReference>
<reference evidence="5" key="1">
    <citation type="journal article" date="2019" name="bioRxiv">
        <title>Long live the king: chromosome-level assembly of the lion (Panthera leo) using linked-read, Hi-C, and long read data.</title>
        <authorList>
            <person name="Armstrong E.E."/>
            <person name="Taylor R.W."/>
            <person name="Miller D.E."/>
            <person name="Kaelin C."/>
            <person name="Barsh G."/>
            <person name="Hadly E.A."/>
            <person name="Petrov D."/>
        </authorList>
    </citation>
    <scope>NUCLEOTIDE SEQUENCE [LARGE SCALE GENOMIC DNA]</scope>
</reference>
<name>A0A8C8WJ63_PANLE</name>
<reference evidence="5" key="3">
    <citation type="submission" date="2025-09" db="UniProtKB">
        <authorList>
            <consortium name="Ensembl"/>
        </authorList>
    </citation>
    <scope>IDENTIFICATION</scope>
</reference>
<dbReference type="InterPro" id="IPR043636">
    <property type="entry name" value="L1_RRM_dom"/>
</dbReference>
<evidence type="ECO:0000256" key="2">
    <source>
        <dbReference type="SAM" id="MobiDB-lite"/>
    </source>
</evidence>
<proteinExistence type="inferred from homology"/>
<comment type="similarity">
    <text evidence="1">Belongs to the transposase 22 family.</text>
</comment>
<sequence>MMKQRNSPQKKEQEETTARDLTNTDTNKMSEPEFRITIIRIPAGAENRLESLSVEIKEVKASQDEIKNAVTELQSSMDATVARMGEAQQRISDIEDKPMENNEAEEKRETKAKEHNLGIREISGSLKREKKSESQGSQKIEKGVEGLCEQIIAENFPNLGKDTDIKIQEAQRTPIQFNKNQPSTRHTIVKFTKYSGKERIVKAAKGKKSLTYKARQIMFAADLSTETWQARKEGQDIFNGWNRKNMQPRILYPARLSFIIEGEIKSFPDKQKLKEFVTTKPALQKILRGTL</sequence>
<protein>
    <recommendedName>
        <fullName evidence="7">L1 transposable element RRM domain-containing protein</fullName>
    </recommendedName>
</protein>
<evidence type="ECO:0000256" key="1">
    <source>
        <dbReference type="ARBA" id="ARBA00061640"/>
    </source>
</evidence>
<dbReference type="InterPro" id="IPR004244">
    <property type="entry name" value="Transposase_22"/>
</dbReference>
<dbReference type="Gene3D" id="3.30.70.1820">
    <property type="entry name" value="L1 transposable element, RRM domain"/>
    <property type="match status" value="1"/>
</dbReference>
<reference evidence="5" key="2">
    <citation type="submission" date="2025-08" db="UniProtKB">
        <authorList>
            <consortium name="Ensembl"/>
        </authorList>
    </citation>
    <scope>IDENTIFICATION</scope>
</reference>
<feature type="compositionally biased region" description="Basic and acidic residues" evidence="2">
    <location>
        <begin position="126"/>
        <end position="140"/>
    </location>
</feature>
<feature type="region of interest" description="Disordered" evidence="2">
    <location>
        <begin position="89"/>
        <end position="140"/>
    </location>
</feature>
<keyword evidence="6" id="KW-1185">Reference proteome</keyword>
<dbReference type="Gene3D" id="3.30.250.20">
    <property type="entry name" value="L1 transposable element, C-terminal domain"/>
    <property type="match status" value="1"/>
</dbReference>
<dbReference type="Pfam" id="PF17490">
    <property type="entry name" value="Tnp_22_dsRBD"/>
    <property type="match status" value="1"/>
</dbReference>
<organism evidence="5 6">
    <name type="scientific">Panthera leo</name>
    <name type="common">Lion</name>
    <dbReference type="NCBI Taxonomy" id="9689"/>
    <lineage>
        <taxon>Eukaryota</taxon>
        <taxon>Metazoa</taxon>
        <taxon>Chordata</taxon>
        <taxon>Craniata</taxon>
        <taxon>Vertebrata</taxon>
        <taxon>Euteleostomi</taxon>
        <taxon>Mammalia</taxon>
        <taxon>Eutheria</taxon>
        <taxon>Laurasiatheria</taxon>
        <taxon>Carnivora</taxon>
        <taxon>Feliformia</taxon>
        <taxon>Felidae</taxon>
        <taxon>Pantherinae</taxon>
        <taxon>Panthera</taxon>
    </lineage>
</organism>
<dbReference type="AlphaFoldDB" id="A0A8C8WJ63"/>
<evidence type="ECO:0008006" key="7">
    <source>
        <dbReference type="Google" id="ProtNLM"/>
    </source>
</evidence>
<feature type="domain" description="L1 transposable element RRM" evidence="3">
    <location>
        <begin position="144"/>
        <end position="222"/>
    </location>
</feature>
<evidence type="ECO:0000313" key="6">
    <source>
        <dbReference type="Proteomes" id="UP000694399"/>
    </source>
</evidence>
<dbReference type="Gene3D" id="1.20.5.390">
    <property type="entry name" value="L1 transposable element, trimerization domain"/>
    <property type="match status" value="1"/>
</dbReference>
<dbReference type="OMA" id="PMENNEA"/>
<feature type="compositionally biased region" description="Basic and acidic residues" evidence="2">
    <location>
        <begin position="9"/>
        <end position="18"/>
    </location>
</feature>
<accession>A0A8C8WJ63</accession>